<name>A0A6J1NFY1_BICAN</name>
<feature type="domain" description="MoaB/Mog" evidence="6">
    <location>
        <begin position="379"/>
        <end position="523"/>
    </location>
</feature>
<comment type="catalytic activity">
    <reaction evidence="5">
        <text>adenylyl-molybdopterin + molybdate = Mo-molybdopterin + AMP + H(+)</text>
        <dbReference type="Rhea" id="RHEA:35047"/>
        <dbReference type="ChEBI" id="CHEBI:15378"/>
        <dbReference type="ChEBI" id="CHEBI:36264"/>
        <dbReference type="ChEBI" id="CHEBI:62727"/>
        <dbReference type="ChEBI" id="CHEBI:71302"/>
        <dbReference type="ChEBI" id="CHEBI:456215"/>
    </reaction>
</comment>
<dbReference type="GO" id="GO:0030425">
    <property type="term" value="C:dendrite"/>
    <property type="evidence" value="ECO:0007669"/>
    <property type="project" value="TreeGrafter"/>
</dbReference>
<dbReference type="SUPFAM" id="SSF63882">
    <property type="entry name" value="MoeA N-terminal region -like"/>
    <property type="match status" value="1"/>
</dbReference>
<dbReference type="InterPro" id="IPR036425">
    <property type="entry name" value="MoaB/Mog-like_dom_sf"/>
</dbReference>
<dbReference type="Gene3D" id="3.90.105.10">
    <property type="entry name" value="Molybdopterin biosynthesis moea protein, domain 2"/>
    <property type="match status" value="1"/>
</dbReference>
<dbReference type="InterPro" id="IPR036688">
    <property type="entry name" value="MoeA_C_domain_IV_sf"/>
</dbReference>
<dbReference type="RefSeq" id="XP_052738937.1">
    <property type="nucleotide sequence ID" value="XM_052882977.1"/>
</dbReference>
<dbReference type="InterPro" id="IPR005110">
    <property type="entry name" value="MoeA_linker/N"/>
</dbReference>
<dbReference type="GO" id="GO:0099634">
    <property type="term" value="C:postsynaptic specialization membrane"/>
    <property type="evidence" value="ECO:0007669"/>
    <property type="project" value="GOC"/>
</dbReference>
<dbReference type="GO" id="GO:0061599">
    <property type="term" value="F:molybdopterin molybdotransferase activity"/>
    <property type="evidence" value="ECO:0007669"/>
    <property type="project" value="UniProtKB-UniRule"/>
</dbReference>
<keyword evidence="5" id="KW-0500">Molybdenum</keyword>
<proteinExistence type="inferred from homology"/>
<keyword evidence="5" id="KW-0479">Metal-binding</keyword>
<dbReference type="SUPFAM" id="SSF53218">
    <property type="entry name" value="Molybdenum cofactor biosynthesis proteins"/>
    <property type="match status" value="2"/>
</dbReference>
<evidence type="ECO:0000256" key="2">
    <source>
        <dbReference type="ARBA" id="ARBA00007589"/>
    </source>
</evidence>
<dbReference type="Gene3D" id="2.40.340.10">
    <property type="entry name" value="MoeA, C-terminal, domain IV"/>
    <property type="match status" value="1"/>
</dbReference>
<evidence type="ECO:0000313" key="9">
    <source>
        <dbReference type="RefSeq" id="XP_023943874.2"/>
    </source>
</evidence>
<dbReference type="UniPathway" id="UPA00344"/>
<feature type="domain" description="MoaB/Mog" evidence="6">
    <location>
        <begin position="6"/>
        <end position="150"/>
    </location>
</feature>
<dbReference type="PANTHER" id="PTHR10192:SF5">
    <property type="entry name" value="GEPHYRIN"/>
    <property type="match status" value="1"/>
</dbReference>
<keyword evidence="4 5" id="KW-0501">Molybdenum cofactor biosynthesis</keyword>
<dbReference type="Pfam" id="PF03454">
    <property type="entry name" value="MoeA_C"/>
    <property type="match status" value="1"/>
</dbReference>
<comment type="cofactor">
    <cofactor evidence="5">
        <name>Mg(2+)</name>
        <dbReference type="ChEBI" id="CHEBI:18420"/>
    </cofactor>
</comment>
<sequence>MVKAVAIITVSDSCFKDNSRDKSGPALFDFITEKFPEANVHTIIVPDEKEIIERELKYFCDSNIDLILTTGGTGLSPRDVTPEATKAIIQREVPAIPIAMTIESLKKTPMAMLSRAVAGIKDRTLIINFPGSKKAVTECIEVVKVVISHAISVINNELGEVKTVHDKLQIDHICPHKRNSHVDISKVALRPRESPYPMMEMVDAFNVVDAVMLKWNEKIEVVSLENSMGCVVAQDIIAKEPMPPFPASVKDGYACLSLDGVGTRTVRAAVAAGETPYTPLGHGECARVNTGAPLPLGADCVVQVEDTKLTQASDDHKTELEIEVLVAPQPHQDVRPIGFDIPVGSMLVNKGDVIGAAQMGILAGAGYQNVPIITYPKVGIMSTGNELQEPSDSILRPSHIRDSNRIMLKALLKEHGYESIDCGIARDEPSALAEAIARALPLTDILVCTGGVSMGDRDLLKPVLINDFGATLHFGRVRMKPGKPSTFATCEFQGKTKFIFALPGNPVSAYVCCLLFVVRALRVCTRRPGEFARLGVRLAHDVSLDPRPEYARAVLHFPSVDQLPVATLLGNQCSSRLLSACGASVLLELPGASERAPRLAAGVTVPAYVTGRIDLTRL</sequence>
<dbReference type="InterPro" id="IPR008284">
    <property type="entry name" value="MoCF_biosynth_CS"/>
</dbReference>
<dbReference type="InterPro" id="IPR005111">
    <property type="entry name" value="MoeA_C_domain_IV"/>
</dbReference>
<dbReference type="Gene3D" id="3.40.980.10">
    <property type="entry name" value="MoaB/Mog-like domain"/>
    <property type="match status" value="2"/>
</dbReference>
<comment type="similarity">
    <text evidence="5">Belongs to the MoeA family.</text>
</comment>
<dbReference type="InterPro" id="IPR036135">
    <property type="entry name" value="MoeA_linker/N_sf"/>
</dbReference>
<evidence type="ECO:0000313" key="7">
    <source>
        <dbReference type="Proteomes" id="UP001652582"/>
    </source>
</evidence>
<dbReference type="GO" id="GO:0005829">
    <property type="term" value="C:cytosol"/>
    <property type="evidence" value="ECO:0007669"/>
    <property type="project" value="TreeGrafter"/>
</dbReference>
<keyword evidence="5" id="KW-0808">Transferase</keyword>
<dbReference type="KEGG" id="bany:112049997"/>
<evidence type="ECO:0000256" key="5">
    <source>
        <dbReference type="RuleBase" id="RU365090"/>
    </source>
</evidence>
<dbReference type="GO" id="GO:0007529">
    <property type="term" value="P:establishment of synaptic specificity at neuromuscular junction"/>
    <property type="evidence" value="ECO:0007669"/>
    <property type="project" value="TreeGrafter"/>
</dbReference>
<dbReference type="RefSeq" id="XP_023943873.2">
    <property type="nucleotide sequence ID" value="XM_024088105.2"/>
</dbReference>
<comment type="similarity">
    <text evidence="2">In the N-terminal section; belongs to the MoaB/Mog family.</text>
</comment>
<dbReference type="NCBIfam" id="TIGR00177">
    <property type="entry name" value="molyb_syn"/>
    <property type="match status" value="1"/>
</dbReference>
<dbReference type="Pfam" id="PF03453">
    <property type="entry name" value="MoeA_N"/>
    <property type="match status" value="1"/>
</dbReference>
<accession>A0A6J1NFY1</accession>
<dbReference type="OrthoDB" id="4349954at2759"/>
<comment type="pathway">
    <text evidence="1 5">Cofactor biosynthesis; molybdopterin biosynthesis.</text>
</comment>
<protein>
    <submittedName>
        <fullName evidence="8 9">Gephyrin</fullName>
    </submittedName>
</protein>
<gene>
    <name evidence="8 9 10" type="primary">LOC112049997</name>
</gene>
<evidence type="ECO:0000256" key="3">
    <source>
        <dbReference type="ARBA" id="ARBA00008339"/>
    </source>
</evidence>
<dbReference type="GO" id="GO:0046872">
    <property type="term" value="F:metal ion binding"/>
    <property type="evidence" value="ECO:0007669"/>
    <property type="project" value="UniProtKB-UniRule"/>
</dbReference>
<dbReference type="PROSITE" id="PS01078">
    <property type="entry name" value="MOCF_BIOSYNTHESIS_1"/>
    <property type="match status" value="1"/>
</dbReference>
<keyword evidence="7" id="KW-1185">Reference proteome</keyword>
<dbReference type="GO" id="GO:0061598">
    <property type="term" value="F:molybdopterin adenylyltransferase activity"/>
    <property type="evidence" value="ECO:0007669"/>
    <property type="project" value="UniProtKB-UniRule"/>
</dbReference>
<evidence type="ECO:0000256" key="1">
    <source>
        <dbReference type="ARBA" id="ARBA00005046"/>
    </source>
</evidence>
<dbReference type="GeneID" id="112049997"/>
<dbReference type="Pfam" id="PF00994">
    <property type="entry name" value="MoCF_biosynth"/>
    <property type="match status" value="2"/>
</dbReference>
<evidence type="ECO:0000313" key="8">
    <source>
        <dbReference type="RefSeq" id="XP_023943873.2"/>
    </source>
</evidence>
<dbReference type="GO" id="GO:0005524">
    <property type="term" value="F:ATP binding"/>
    <property type="evidence" value="ECO:0007669"/>
    <property type="project" value="UniProtKB-UniRule"/>
</dbReference>
<dbReference type="GO" id="GO:0098970">
    <property type="term" value="P:postsynaptic neurotransmitter receptor diffusion trapping"/>
    <property type="evidence" value="ECO:0007669"/>
    <property type="project" value="TreeGrafter"/>
</dbReference>
<dbReference type="PANTHER" id="PTHR10192">
    <property type="entry name" value="MOLYBDOPTERIN BIOSYNTHESIS PROTEIN"/>
    <property type="match status" value="1"/>
</dbReference>
<comment type="similarity">
    <text evidence="3">In the C-terminal section; belongs to the MoeA family.</text>
</comment>
<dbReference type="GO" id="GO:0006777">
    <property type="term" value="P:Mo-molybdopterin cofactor biosynthetic process"/>
    <property type="evidence" value="ECO:0007669"/>
    <property type="project" value="UniProtKB-UniRule"/>
</dbReference>
<dbReference type="Gene3D" id="2.170.190.11">
    <property type="entry name" value="Molybdopterin biosynthesis moea protein, domain 3"/>
    <property type="match status" value="1"/>
</dbReference>
<keyword evidence="5" id="KW-0460">Magnesium</keyword>
<dbReference type="SUPFAM" id="SSF63867">
    <property type="entry name" value="MoeA C-terminal domain-like"/>
    <property type="match status" value="1"/>
</dbReference>
<dbReference type="SMART" id="SM00852">
    <property type="entry name" value="MoCF_biosynth"/>
    <property type="match status" value="2"/>
</dbReference>
<reference evidence="8 9" key="1">
    <citation type="submission" date="2025-05" db="UniProtKB">
        <authorList>
            <consortium name="RefSeq"/>
        </authorList>
    </citation>
    <scope>IDENTIFICATION</scope>
</reference>
<evidence type="ECO:0000313" key="10">
    <source>
        <dbReference type="RefSeq" id="XP_052738937.1"/>
    </source>
</evidence>
<dbReference type="RefSeq" id="XP_023943874.2">
    <property type="nucleotide sequence ID" value="XM_024088106.2"/>
</dbReference>
<comment type="function">
    <text evidence="5">Catalyzes two steps in the biosynthesis of the molybdenum cofactor. In the first step, molybdopterin is adenylated. Subsequently, molybdate is inserted into adenylated molybdopterin and AMP is released.</text>
</comment>
<dbReference type="CDD" id="cd00886">
    <property type="entry name" value="MogA_MoaB"/>
    <property type="match status" value="1"/>
</dbReference>
<dbReference type="PROSITE" id="PS01079">
    <property type="entry name" value="MOCF_BIOSYNTHESIS_2"/>
    <property type="match status" value="1"/>
</dbReference>
<evidence type="ECO:0000256" key="4">
    <source>
        <dbReference type="ARBA" id="ARBA00023150"/>
    </source>
</evidence>
<dbReference type="InterPro" id="IPR001453">
    <property type="entry name" value="MoaB/Mog_dom"/>
</dbReference>
<dbReference type="Proteomes" id="UP001652582">
    <property type="component" value="Chromosome 8"/>
</dbReference>
<organism evidence="7 8">
    <name type="scientific">Bicyclus anynana</name>
    <name type="common">Squinting bush brown butterfly</name>
    <dbReference type="NCBI Taxonomy" id="110368"/>
    <lineage>
        <taxon>Eukaryota</taxon>
        <taxon>Metazoa</taxon>
        <taxon>Ecdysozoa</taxon>
        <taxon>Arthropoda</taxon>
        <taxon>Hexapoda</taxon>
        <taxon>Insecta</taxon>
        <taxon>Pterygota</taxon>
        <taxon>Neoptera</taxon>
        <taxon>Endopterygota</taxon>
        <taxon>Lepidoptera</taxon>
        <taxon>Glossata</taxon>
        <taxon>Ditrysia</taxon>
        <taxon>Papilionoidea</taxon>
        <taxon>Nymphalidae</taxon>
        <taxon>Satyrinae</taxon>
        <taxon>Satyrini</taxon>
        <taxon>Mycalesina</taxon>
        <taxon>Bicyclus</taxon>
    </lineage>
</organism>
<dbReference type="AlphaFoldDB" id="A0A6J1NFY1"/>
<comment type="catalytic activity">
    <reaction evidence="5">
        <text>molybdopterin + ATP + H(+) = adenylyl-molybdopterin + diphosphate</text>
        <dbReference type="Rhea" id="RHEA:31331"/>
        <dbReference type="ChEBI" id="CHEBI:15378"/>
        <dbReference type="ChEBI" id="CHEBI:30616"/>
        <dbReference type="ChEBI" id="CHEBI:33019"/>
        <dbReference type="ChEBI" id="CHEBI:58698"/>
        <dbReference type="ChEBI" id="CHEBI:62727"/>
    </reaction>
</comment>
<dbReference type="CDD" id="cd00887">
    <property type="entry name" value="MoeA"/>
    <property type="match status" value="1"/>
</dbReference>
<dbReference type="GO" id="GO:0097112">
    <property type="term" value="P:gamma-aminobutyric acid receptor clustering"/>
    <property type="evidence" value="ECO:0007669"/>
    <property type="project" value="TreeGrafter"/>
</dbReference>
<dbReference type="InterPro" id="IPR038987">
    <property type="entry name" value="MoeA-like"/>
</dbReference>
<evidence type="ECO:0000259" key="6">
    <source>
        <dbReference type="SMART" id="SM00852"/>
    </source>
</evidence>
<dbReference type="GO" id="GO:0072579">
    <property type="term" value="P:glycine receptor clustering"/>
    <property type="evidence" value="ECO:0007669"/>
    <property type="project" value="TreeGrafter"/>
</dbReference>